<accession>A0A813MQH7</accession>
<feature type="domain" description="Snake toxin/toxin-like" evidence="1">
    <location>
        <begin position="10"/>
        <end position="80"/>
    </location>
</feature>
<dbReference type="Proteomes" id="UP000663879">
    <property type="component" value="Unassembled WGS sequence"/>
</dbReference>
<evidence type="ECO:0000313" key="3">
    <source>
        <dbReference type="Proteomes" id="UP000663879"/>
    </source>
</evidence>
<reference evidence="2" key="1">
    <citation type="submission" date="2021-02" db="EMBL/GenBank/DDBJ databases">
        <authorList>
            <person name="Nowell W R."/>
        </authorList>
    </citation>
    <scope>NUCLEOTIDE SEQUENCE</scope>
    <source>
        <strain evidence="2">Ploen Becks lab</strain>
    </source>
</reference>
<sequence>MLCNFQVNGLKCYICDGCSKIDMKTRQHVQSCDAGEYYCKKEEAEDGLGWTKIFKECTSSCTESDSYNNRVKCCTTDVCNSSSRNYSVEILKLLTLLSIFKVIKFLAN</sequence>
<protein>
    <recommendedName>
        <fullName evidence="1">Snake toxin/toxin-like domain-containing protein</fullName>
    </recommendedName>
</protein>
<dbReference type="SUPFAM" id="SSF57302">
    <property type="entry name" value="Snake toxin-like"/>
    <property type="match status" value="1"/>
</dbReference>
<evidence type="ECO:0000259" key="1">
    <source>
        <dbReference type="Pfam" id="PF00087"/>
    </source>
</evidence>
<dbReference type="AlphaFoldDB" id="A0A813MQH7"/>
<dbReference type="InterPro" id="IPR035076">
    <property type="entry name" value="Toxin/TOLIP"/>
</dbReference>
<keyword evidence="3" id="KW-1185">Reference proteome</keyword>
<dbReference type="OrthoDB" id="10376065at2759"/>
<comment type="caution">
    <text evidence="2">The sequence shown here is derived from an EMBL/GenBank/DDBJ whole genome shotgun (WGS) entry which is preliminary data.</text>
</comment>
<name>A0A813MQH7_9BILA</name>
<organism evidence="2 3">
    <name type="scientific">Brachionus calyciflorus</name>
    <dbReference type="NCBI Taxonomy" id="104777"/>
    <lineage>
        <taxon>Eukaryota</taxon>
        <taxon>Metazoa</taxon>
        <taxon>Spiralia</taxon>
        <taxon>Gnathifera</taxon>
        <taxon>Rotifera</taxon>
        <taxon>Eurotatoria</taxon>
        <taxon>Monogononta</taxon>
        <taxon>Pseudotrocha</taxon>
        <taxon>Ploima</taxon>
        <taxon>Brachionidae</taxon>
        <taxon>Brachionus</taxon>
    </lineage>
</organism>
<dbReference type="EMBL" id="CAJNOC010000199">
    <property type="protein sequence ID" value="CAF0726018.1"/>
    <property type="molecule type" value="Genomic_DNA"/>
</dbReference>
<evidence type="ECO:0000313" key="2">
    <source>
        <dbReference type="EMBL" id="CAF0726018.1"/>
    </source>
</evidence>
<gene>
    <name evidence="2" type="ORF">OXX778_LOCUS2515</name>
</gene>
<dbReference type="Pfam" id="PF00087">
    <property type="entry name" value="Toxin_TOLIP"/>
    <property type="match status" value="1"/>
</dbReference>
<proteinExistence type="predicted"/>
<dbReference type="InterPro" id="IPR045860">
    <property type="entry name" value="Snake_toxin-like_sf"/>
</dbReference>
<dbReference type="Gene3D" id="2.10.60.10">
    <property type="entry name" value="CD59"/>
    <property type="match status" value="1"/>
</dbReference>